<dbReference type="EMBL" id="QKOF01000006">
    <property type="protein sequence ID" value="MBE2900545.1"/>
    <property type="molecule type" value="Genomic_DNA"/>
</dbReference>
<organism evidence="1 2">
    <name type="scientific">Methanothermobacter thermautotrophicus</name>
    <name type="common">Methanobacterium thermoformicicum</name>
    <dbReference type="NCBI Taxonomy" id="145262"/>
    <lineage>
        <taxon>Archaea</taxon>
        <taxon>Methanobacteriati</taxon>
        <taxon>Methanobacteriota</taxon>
        <taxon>Methanomada group</taxon>
        <taxon>Methanobacteria</taxon>
        <taxon>Methanobacteriales</taxon>
        <taxon>Methanobacteriaceae</taxon>
        <taxon>Methanothermobacter</taxon>
    </lineage>
</organism>
<dbReference type="InterPro" id="IPR019209">
    <property type="entry name" value="DUF2098"/>
</dbReference>
<evidence type="ECO:0000313" key="1">
    <source>
        <dbReference type="EMBL" id="MBE2900545.1"/>
    </source>
</evidence>
<proteinExistence type="predicted"/>
<dbReference type="PIRSF" id="PIRSF037053">
    <property type="entry name" value="UCP037053"/>
    <property type="match status" value="1"/>
</dbReference>
<comment type="caution">
    <text evidence="1">The sequence shown here is derived from an EMBL/GenBank/DDBJ whole genome shotgun (WGS) entry which is preliminary data.</text>
</comment>
<gene>
    <name evidence="1" type="ORF">DNK57_07040</name>
</gene>
<reference evidence="1" key="1">
    <citation type="submission" date="2018-06" db="EMBL/GenBank/DDBJ databases">
        <title>Draft genome sequence of Methanothermobacter thermautotrophicus Strain WHS, a thermophilic, hydrogenotrophic methanogen isolated from Washburn Hot Springs in Yellowstone National Park, USA.</title>
        <authorList>
            <person name="Mckay L.J."/>
            <person name="Klingelsmith K."/>
            <person name="Inskeep W.P."/>
            <person name="Fields M.W."/>
        </authorList>
    </citation>
    <scope>NUCLEOTIDE SEQUENCE</scope>
    <source>
        <strain evidence="1">WHS</strain>
    </source>
</reference>
<dbReference type="Pfam" id="PF09871">
    <property type="entry name" value="DUF2098"/>
    <property type="match status" value="1"/>
</dbReference>
<dbReference type="AlphaFoldDB" id="A0A842YSA7"/>
<evidence type="ECO:0000313" key="2">
    <source>
        <dbReference type="Proteomes" id="UP000646659"/>
    </source>
</evidence>
<dbReference type="InterPro" id="IPR017099">
    <property type="entry name" value="UCP037053"/>
</dbReference>
<protein>
    <submittedName>
        <fullName evidence="1">DUF2098 domain-containing protein</fullName>
    </submittedName>
</protein>
<dbReference type="Proteomes" id="UP000646659">
    <property type="component" value="Unassembled WGS sequence"/>
</dbReference>
<sequence length="102" mass="11238">MDSMEVKDINGNVLTVGMAVRYTGTGTTGEISAIKVEDGEGWARLEDSDLWYNTDYLEVVDKSELRRAVRKEGPGDTIDRIRKMKEDFADVDMGSEVCDGGG</sequence>
<name>A0A842YSA7_METTF</name>
<accession>A0A842YSA7</accession>